<proteinExistence type="predicted"/>
<accession>X1EGK7</accession>
<dbReference type="EMBL" id="BART01034797">
    <property type="protein sequence ID" value="GAH07793.1"/>
    <property type="molecule type" value="Genomic_DNA"/>
</dbReference>
<dbReference type="AlphaFoldDB" id="X1EGK7"/>
<organism evidence="1">
    <name type="scientific">marine sediment metagenome</name>
    <dbReference type="NCBI Taxonomy" id="412755"/>
    <lineage>
        <taxon>unclassified sequences</taxon>
        <taxon>metagenomes</taxon>
        <taxon>ecological metagenomes</taxon>
    </lineage>
</organism>
<sequence length="78" mass="8794">MELWIRNQNRKGLKLVRNLTVKGKKVVGYTVSMGIGAPDQSTLGEYETEERAMAVLDSIEKKIENGLARIVVFDMPKE</sequence>
<name>X1EGK7_9ZZZZ</name>
<comment type="caution">
    <text evidence="1">The sequence shown here is derived from an EMBL/GenBank/DDBJ whole genome shotgun (WGS) entry which is preliminary data.</text>
</comment>
<reference evidence="1" key="1">
    <citation type="journal article" date="2014" name="Front. Microbiol.">
        <title>High frequency of phylogenetically diverse reductive dehalogenase-homologous genes in deep subseafloor sedimentary metagenomes.</title>
        <authorList>
            <person name="Kawai M."/>
            <person name="Futagami T."/>
            <person name="Toyoda A."/>
            <person name="Takaki Y."/>
            <person name="Nishi S."/>
            <person name="Hori S."/>
            <person name="Arai W."/>
            <person name="Tsubouchi T."/>
            <person name="Morono Y."/>
            <person name="Uchiyama I."/>
            <person name="Ito T."/>
            <person name="Fujiyama A."/>
            <person name="Inagaki F."/>
            <person name="Takami H."/>
        </authorList>
    </citation>
    <scope>NUCLEOTIDE SEQUENCE</scope>
    <source>
        <strain evidence="1">Expedition CK06-06</strain>
    </source>
</reference>
<evidence type="ECO:0000313" key="1">
    <source>
        <dbReference type="EMBL" id="GAH07793.1"/>
    </source>
</evidence>
<gene>
    <name evidence="1" type="ORF">S01H4_59357</name>
</gene>
<protein>
    <submittedName>
        <fullName evidence="1">Uncharacterized protein</fullName>
    </submittedName>
</protein>